<dbReference type="Pfam" id="PF13505">
    <property type="entry name" value="OMP_b-brl"/>
    <property type="match status" value="1"/>
</dbReference>
<comment type="caution">
    <text evidence="8">The sequence shown here is derived from an EMBL/GenBank/DDBJ whole genome shotgun (WGS) entry which is preliminary data.</text>
</comment>
<dbReference type="SUPFAM" id="SSF56925">
    <property type="entry name" value="OMPA-like"/>
    <property type="match status" value="1"/>
</dbReference>
<feature type="chain" id="PRO_5032416794" evidence="6">
    <location>
        <begin position="22"/>
        <end position="248"/>
    </location>
</feature>
<proteinExistence type="inferred from homology"/>
<evidence type="ECO:0000256" key="1">
    <source>
        <dbReference type="ARBA" id="ARBA00004442"/>
    </source>
</evidence>
<reference evidence="8 9" key="1">
    <citation type="submission" date="2020-04" db="EMBL/GenBank/DDBJ databases">
        <title>Enterovirga sp. isolate from soil.</title>
        <authorList>
            <person name="Chea S."/>
            <person name="Kim D.-U."/>
        </authorList>
    </citation>
    <scope>NUCLEOTIDE SEQUENCE [LARGE SCALE GENOMIC DNA]</scope>
    <source>
        <strain evidence="8 9">DB1703</strain>
    </source>
</reference>
<gene>
    <name evidence="8" type="ORF">HJG44_11950</name>
</gene>
<keyword evidence="2 6" id="KW-0732">Signal</keyword>
<comment type="similarity">
    <text evidence="5">Belongs to the Omp25/RopB family.</text>
</comment>
<comment type="subcellular location">
    <subcellularLocation>
        <location evidence="1">Cell outer membrane</location>
    </subcellularLocation>
</comment>
<keyword evidence="3" id="KW-0472">Membrane</keyword>
<dbReference type="RefSeq" id="WP_171218589.1">
    <property type="nucleotide sequence ID" value="NZ_JABEPP010000003.1"/>
</dbReference>
<evidence type="ECO:0000313" key="8">
    <source>
        <dbReference type="EMBL" id="NNM73092.1"/>
    </source>
</evidence>
<dbReference type="InterPro" id="IPR011250">
    <property type="entry name" value="OMP/PagP_B-barrel"/>
</dbReference>
<name>A0A849I160_9HYPH</name>
<evidence type="ECO:0000256" key="6">
    <source>
        <dbReference type="SAM" id="SignalP"/>
    </source>
</evidence>
<evidence type="ECO:0000256" key="4">
    <source>
        <dbReference type="ARBA" id="ARBA00023237"/>
    </source>
</evidence>
<accession>A0A849I160</accession>
<dbReference type="InterPro" id="IPR051692">
    <property type="entry name" value="OMP-like"/>
</dbReference>
<dbReference type="Gene3D" id="2.40.160.20">
    <property type="match status" value="1"/>
</dbReference>
<dbReference type="PANTHER" id="PTHR34001">
    <property type="entry name" value="BLL7405 PROTEIN"/>
    <property type="match status" value="1"/>
</dbReference>
<evidence type="ECO:0000256" key="2">
    <source>
        <dbReference type="ARBA" id="ARBA00022729"/>
    </source>
</evidence>
<feature type="domain" description="Outer membrane protein beta-barrel" evidence="7">
    <location>
        <begin position="28"/>
        <end position="211"/>
    </location>
</feature>
<feature type="signal peptide" evidence="6">
    <location>
        <begin position="1"/>
        <end position="21"/>
    </location>
</feature>
<dbReference type="EMBL" id="JABEPP010000003">
    <property type="protein sequence ID" value="NNM73092.1"/>
    <property type="molecule type" value="Genomic_DNA"/>
</dbReference>
<dbReference type="PANTHER" id="PTHR34001:SF3">
    <property type="entry name" value="BLL7405 PROTEIN"/>
    <property type="match status" value="1"/>
</dbReference>
<keyword evidence="4" id="KW-0998">Cell outer membrane</keyword>
<evidence type="ECO:0000313" key="9">
    <source>
        <dbReference type="Proteomes" id="UP000564885"/>
    </source>
</evidence>
<dbReference type="Proteomes" id="UP000564885">
    <property type="component" value="Unassembled WGS sequence"/>
</dbReference>
<dbReference type="InterPro" id="IPR027385">
    <property type="entry name" value="Beta-barrel_OMP"/>
</dbReference>
<dbReference type="GO" id="GO:0009279">
    <property type="term" value="C:cell outer membrane"/>
    <property type="evidence" value="ECO:0007669"/>
    <property type="project" value="UniProtKB-SubCell"/>
</dbReference>
<dbReference type="AlphaFoldDB" id="A0A849I160"/>
<organism evidence="8 9">
    <name type="scientific">Enterovirga aerilata</name>
    <dbReference type="NCBI Taxonomy" id="2730920"/>
    <lineage>
        <taxon>Bacteria</taxon>
        <taxon>Pseudomonadati</taxon>
        <taxon>Pseudomonadota</taxon>
        <taxon>Alphaproteobacteria</taxon>
        <taxon>Hyphomicrobiales</taxon>
        <taxon>Methylobacteriaceae</taxon>
        <taxon>Enterovirga</taxon>
    </lineage>
</organism>
<evidence type="ECO:0000256" key="5">
    <source>
        <dbReference type="ARBA" id="ARBA00038306"/>
    </source>
</evidence>
<evidence type="ECO:0000259" key="7">
    <source>
        <dbReference type="Pfam" id="PF13505"/>
    </source>
</evidence>
<keyword evidence="9" id="KW-1185">Reference proteome</keyword>
<sequence length="248" mass="25435">MVRFLALAAAGLAGFTTAASAADLPSRAAPAPAPEMLVIPYAWSGFYLGVNAGYGFSDNRHRPVCAPACAPTPALDTDGDGFVGGGQLGYNQQIGRFLGGIETDLQYSDIGRTVGGTAAGAVSYTAAQRLDYLGTLRARVGLVMDRVLVFATGGLAYGDVRSAQTIAFPGAAYAVASTRTEVGFAAGGGVEYGFTPNLTGKAEALYYDLGRRTLAGPATPPAGLVRGARFESAGVVARAGLNYKFNLF</sequence>
<protein>
    <submittedName>
        <fullName evidence="8">Porin family protein</fullName>
    </submittedName>
</protein>
<evidence type="ECO:0000256" key="3">
    <source>
        <dbReference type="ARBA" id="ARBA00023136"/>
    </source>
</evidence>